<comment type="caution">
    <text evidence="2">The sequence shown here is derived from an EMBL/GenBank/DDBJ whole genome shotgun (WGS) entry which is preliminary data.</text>
</comment>
<dbReference type="InterPro" id="IPR051223">
    <property type="entry name" value="Polycystin"/>
</dbReference>
<proteinExistence type="predicted"/>
<keyword evidence="3" id="KW-1185">Reference proteome</keyword>
<keyword evidence="1" id="KW-1133">Transmembrane helix</keyword>
<keyword evidence="1" id="KW-0472">Membrane</keyword>
<evidence type="ECO:0000313" key="2">
    <source>
        <dbReference type="EMBL" id="KAE9524082.1"/>
    </source>
</evidence>
<dbReference type="SUPFAM" id="SSF49723">
    <property type="entry name" value="Lipase/lipooxygenase domain (PLAT/LH2 domain)"/>
    <property type="match status" value="1"/>
</dbReference>
<sequence length="281" mass="31529">MYNETPLISENLYCFSPHADDYSTPNNLDEIKFKMNMVCMQCLYWKDGAWSSKGLEIGHNSSVDGNVQCYAYHLSMFKSSIFVIPDLINPFDEIHLFSTIANNMVCLILVSIIFILYFVLLYWSSVNDKNDIFKNRVIILDDNHMGEDEVYLVTVYTGHWLGSGTTANVCIELNGTICKSRVAIDIAFSLAITKSSVVHPGVARAQFIRCSSDCLLPHSQVSGPSWCPHLTMLTLVLNTPALSLFIVFHMGHGWFSPKIRSSGGTGVSSLHLRNRIWSIES</sequence>
<dbReference type="PANTHER" id="PTHR10877">
    <property type="entry name" value="POLYCYSTIN FAMILY MEMBER"/>
    <property type="match status" value="1"/>
</dbReference>
<dbReference type="EMBL" id="VYZN01000072">
    <property type="protein sequence ID" value="KAE9524082.1"/>
    <property type="molecule type" value="Genomic_DNA"/>
</dbReference>
<name>A0A6G0T0Q0_APHGL</name>
<organism evidence="2 3">
    <name type="scientific">Aphis glycines</name>
    <name type="common">Soybean aphid</name>
    <dbReference type="NCBI Taxonomy" id="307491"/>
    <lineage>
        <taxon>Eukaryota</taxon>
        <taxon>Metazoa</taxon>
        <taxon>Ecdysozoa</taxon>
        <taxon>Arthropoda</taxon>
        <taxon>Hexapoda</taxon>
        <taxon>Insecta</taxon>
        <taxon>Pterygota</taxon>
        <taxon>Neoptera</taxon>
        <taxon>Paraneoptera</taxon>
        <taxon>Hemiptera</taxon>
        <taxon>Sternorrhyncha</taxon>
        <taxon>Aphidomorpha</taxon>
        <taxon>Aphidoidea</taxon>
        <taxon>Aphididae</taxon>
        <taxon>Aphidini</taxon>
        <taxon>Aphis</taxon>
        <taxon>Aphis</taxon>
    </lineage>
</organism>
<accession>A0A6G0T0Q0</accession>
<dbReference type="Proteomes" id="UP000475862">
    <property type="component" value="Unassembled WGS sequence"/>
</dbReference>
<keyword evidence="1" id="KW-0812">Transmembrane</keyword>
<dbReference type="OrthoDB" id="6629807at2759"/>
<dbReference type="PANTHER" id="PTHR10877:SF183">
    <property type="entry name" value="AT14535P-RELATED"/>
    <property type="match status" value="1"/>
</dbReference>
<feature type="transmembrane region" description="Helical" evidence="1">
    <location>
        <begin position="104"/>
        <end position="123"/>
    </location>
</feature>
<evidence type="ECO:0000313" key="3">
    <source>
        <dbReference type="Proteomes" id="UP000475862"/>
    </source>
</evidence>
<protein>
    <submittedName>
        <fullName evidence="2">Uncharacterized protein</fullName>
    </submittedName>
</protein>
<dbReference type="InterPro" id="IPR036392">
    <property type="entry name" value="PLAT/LH2_dom_sf"/>
</dbReference>
<reference evidence="2 3" key="1">
    <citation type="submission" date="2019-08" db="EMBL/GenBank/DDBJ databases">
        <title>The genome of the soybean aphid Biotype 1, its phylome, world population structure and adaptation to the North American continent.</title>
        <authorList>
            <person name="Giordano R."/>
            <person name="Donthu R.K."/>
            <person name="Hernandez A.G."/>
            <person name="Wright C.L."/>
            <person name="Zimin A.V."/>
        </authorList>
    </citation>
    <scope>NUCLEOTIDE SEQUENCE [LARGE SCALE GENOMIC DNA]</scope>
    <source>
        <tissue evidence="2">Whole aphids</tissue>
    </source>
</reference>
<evidence type="ECO:0000256" key="1">
    <source>
        <dbReference type="SAM" id="Phobius"/>
    </source>
</evidence>
<dbReference type="AlphaFoldDB" id="A0A6G0T0Q0"/>
<gene>
    <name evidence="2" type="ORF">AGLY_015447</name>
</gene>